<feature type="domain" description="Major facilitator superfamily (MFS) profile" evidence="5">
    <location>
        <begin position="45"/>
        <end position="405"/>
    </location>
</feature>
<dbReference type="Proteomes" id="UP000678393">
    <property type="component" value="Unassembled WGS sequence"/>
</dbReference>
<dbReference type="Pfam" id="PF03137">
    <property type="entry name" value="OATP"/>
    <property type="match status" value="1"/>
</dbReference>
<feature type="transmembrane region" description="Helical" evidence="4">
    <location>
        <begin position="204"/>
        <end position="221"/>
    </location>
</feature>
<feature type="transmembrane region" description="Helical" evidence="4">
    <location>
        <begin position="92"/>
        <end position="109"/>
    </location>
</feature>
<evidence type="ECO:0000313" key="7">
    <source>
        <dbReference type="Proteomes" id="UP000678393"/>
    </source>
</evidence>
<keyword evidence="7" id="KW-1185">Reference proteome</keyword>
<dbReference type="PANTHER" id="PTHR11388">
    <property type="entry name" value="ORGANIC ANION TRANSPORTER"/>
    <property type="match status" value="1"/>
</dbReference>
<evidence type="ECO:0000256" key="1">
    <source>
        <dbReference type="ARBA" id="ARBA00004141"/>
    </source>
</evidence>
<accession>A0A8S3Z1Q9</accession>
<dbReference type="OrthoDB" id="5062115at2759"/>
<dbReference type="PANTHER" id="PTHR11388:SF76">
    <property type="entry name" value="SOLUTE CARRIER ORGANIC ANION TRANSPORTER FAMILY MEMBER"/>
    <property type="match status" value="1"/>
</dbReference>
<protein>
    <recommendedName>
        <fullName evidence="5">Major facilitator superfamily (MFS) profile domain-containing protein</fullName>
    </recommendedName>
</protein>
<dbReference type="GO" id="GO:0015347">
    <property type="term" value="F:sodium-independent organic anion transmembrane transporter activity"/>
    <property type="evidence" value="ECO:0007669"/>
    <property type="project" value="TreeGrafter"/>
</dbReference>
<keyword evidence="4" id="KW-0472">Membrane</keyword>
<evidence type="ECO:0000256" key="4">
    <source>
        <dbReference type="SAM" id="Phobius"/>
    </source>
</evidence>
<evidence type="ECO:0000256" key="2">
    <source>
        <dbReference type="ARBA" id="ARBA00023157"/>
    </source>
</evidence>
<feature type="transmembrane region" description="Helical" evidence="4">
    <location>
        <begin position="121"/>
        <end position="142"/>
    </location>
</feature>
<organism evidence="6 7">
    <name type="scientific">Candidula unifasciata</name>
    <dbReference type="NCBI Taxonomy" id="100452"/>
    <lineage>
        <taxon>Eukaryota</taxon>
        <taxon>Metazoa</taxon>
        <taxon>Spiralia</taxon>
        <taxon>Lophotrochozoa</taxon>
        <taxon>Mollusca</taxon>
        <taxon>Gastropoda</taxon>
        <taxon>Heterobranchia</taxon>
        <taxon>Euthyneura</taxon>
        <taxon>Panpulmonata</taxon>
        <taxon>Eupulmonata</taxon>
        <taxon>Stylommatophora</taxon>
        <taxon>Helicina</taxon>
        <taxon>Helicoidea</taxon>
        <taxon>Geomitridae</taxon>
        <taxon>Candidula</taxon>
    </lineage>
</organism>
<sequence>MSDPIYKTVPQELPVGDKQQQSTGGKQQDEGDTRCGFWIYRPAYMQPLARIGVFAAFYSLANMLTNTLTFYVNSQITTLERQFGFSSHQTGIIMAANDVGFLVFVLFAAHLATRTHIPRSLAITTIVFGISGIFCSLPHFLFGASVNKDPTTDNSTESNFSKQSAVAGSFCDIFNISGDPCGINTAQNTAGQKDQTTSEKVSEISFVIIVLGMTLQGFGKAPRLSYSLLYLDDNTKKVNTGFYAGIMSAAAVLGPVAAFLLGGVFSRMYVTLEATQLTPRHPSWIGAWWLGFVVFGLLAVIAAIPLFCFPRKLPRNKVKDAPLTQKTPAGLNAIEDRCAISPEFVASLSRLAVNPVYGCLVVSSCFHIFMAAGSTAFYPKYLERVFHLGIHTANYITGGTLAYKY</sequence>
<gene>
    <name evidence="6" type="ORF">CUNI_LOCUS8812</name>
</gene>
<dbReference type="InterPro" id="IPR004156">
    <property type="entry name" value="OATP"/>
</dbReference>
<dbReference type="PROSITE" id="PS50850">
    <property type="entry name" value="MFS"/>
    <property type="match status" value="1"/>
</dbReference>
<feature type="transmembrane region" description="Helical" evidence="4">
    <location>
        <begin position="285"/>
        <end position="309"/>
    </location>
</feature>
<feature type="transmembrane region" description="Helical" evidence="4">
    <location>
        <begin position="242"/>
        <end position="265"/>
    </location>
</feature>
<dbReference type="GO" id="GO:0043252">
    <property type="term" value="P:sodium-independent organic anion transport"/>
    <property type="evidence" value="ECO:0007669"/>
    <property type="project" value="TreeGrafter"/>
</dbReference>
<dbReference type="GO" id="GO:0016323">
    <property type="term" value="C:basolateral plasma membrane"/>
    <property type="evidence" value="ECO:0007669"/>
    <property type="project" value="TreeGrafter"/>
</dbReference>
<dbReference type="InterPro" id="IPR036259">
    <property type="entry name" value="MFS_trans_sf"/>
</dbReference>
<feature type="region of interest" description="Disordered" evidence="3">
    <location>
        <begin position="1"/>
        <end position="30"/>
    </location>
</feature>
<name>A0A8S3Z1Q9_9EUPU</name>
<keyword evidence="4" id="KW-0812">Transmembrane</keyword>
<dbReference type="SUPFAM" id="SSF103473">
    <property type="entry name" value="MFS general substrate transporter"/>
    <property type="match status" value="1"/>
</dbReference>
<evidence type="ECO:0000313" key="6">
    <source>
        <dbReference type="EMBL" id="CAG5123254.1"/>
    </source>
</evidence>
<keyword evidence="4" id="KW-1133">Transmembrane helix</keyword>
<evidence type="ECO:0000259" key="5">
    <source>
        <dbReference type="PROSITE" id="PS50850"/>
    </source>
</evidence>
<feature type="transmembrane region" description="Helical" evidence="4">
    <location>
        <begin position="356"/>
        <end position="378"/>
    </location>
</feature>
<comment type="caution">
    <text evidence="6">The sequence shown here is derived from an EMBL/GenBank/DDBJ whole genome shotgun (WGS) entry which is preliminary data.</text>
</comment>
<dbReference type="AlphaFoldDB" id="A0A8S3Z1Q9"/>
<comment type="subcellular location">
    <subcellularLocation>
        <location evidence="1">Membrane</location>
        <topology evidence="1">Multi-pass membrane protein</topology>
    </subcellularLocation>
</comment>
<keyword evidence="2" id="KW-1015">Disulfide bond</keyword>
<evidence type="ECO:0000256" key="3">
    <source>
        <dbReference type="SAM" id="MobiDB-lite"/>
    </source>
</evidence>
<dbReference type="Gene3D" id="1.20.1250.20">
    <property type="entry name" value="MFS general substrate transporter like domains"/>
    <property type="match status" value="1"/>
</dbReference>
<reference evidence="6" key="1">
    <citation type="submission" date="2021-04" db="EMBL/GenBank/DDBJ databases">
        <authorList>
            <consortium name="Molecular Ecology Group"/>
        </authorList>
    </citation>
    <scope>NUCLEOTIDE SEQUENCE</scope>
</reference>
<dbReference type="InterPro" id="IPR020846">
    <property type="entry name" value="MFS_dom"/>
</dbReference>
<feature type="transmembrane region" description="Helical" evidence="4">
    <location>
        <begin position="51"/>
        <end position="72"/>
    </location>
</feature>
<dbReference type="EMBL" id="CAJHNH020001484">
    <property type="protein sequence ID" value="CAG5123254.1"/>
    <property type="molecule type" value="Genomic_DNA"/>
</dbReference>
<proteinExistence type="predicted"/>